<evidence type="ECO:0000313" key="5">
    <source>
        <dbReference type="Proteomes" id="UP001152320"/>
    </source>
</evidence>
<reference evidence="4" key="1">
    <citation type="submission" date="2021-10" db="EMBL/GenBank/DDBJ databases">
        <title>Tropical sea cucumber genome reveals ecological adaptation and Cuvierian tubules defense mechanism.</title>
        <authorList>
            <person name="Chen T."/>
        </authorList>
    </citation>
    <scope>NUCLEOTIDE SEQUENCE</scope>
    <source>
        <strain evidence="4">Nanhai2018</strain>
        <tissue evidence="4">Muscle</tissue>
    </source>
</reference>
<dbReference type="PANTHER" id="PTHR21184:SF6">
    <property type="entry name" value="CONSERVED PLASMA MEMBRANE PROTEIN"/>
    <property type="match status" value="1"/>
</dbReference>
<evidence type="ECO:0000256" key="2">
    <source>
        <dbReference type="SAM" id="SignalP"/>
    </source>
</evidence>
<feature type="chain" id="PRO_5040343698" description="Menorin-like domain-containing protein" evidence="2">
    <location>
        <begin position="25"/>
        <end position="365"/>
    </location>
</feature>
<proteinExistence type="inferred from homology"/>
<evidence type="ECO:0000259" key="3">
    <source>
        <dbReference type="Pfam" id="PF10223"/>
    </source>
</evidence>
<comment type="caution">
    <text evidence="4">The sequence shown here is derived from an EMBL/GenBank/DDBJ whole genome shotgun (WGS) entry which is preliminary data.</text>
</comment>
<dbReference type="AlphaFoldDB" id="A0A9Q1BBC3"/>
<comment type="similarity">
    <text evidence="1">Belongs to the menorin family.</text>
</comment>
<dbReference type="OrthoDB" id="413402at2759"/>
<dbReference type="InterPro" id="IPR019356">
    <property type="entry name" value="Menorin_dom"/>
</dbReference>
<protein>
    <recommendedName>
        <fullName evidence="3">Menorin-like domain-containing protein</fullName>
    </recommendedName>
</protein>
<accession>A0A9Q1BBC3</accession>
<keyword evidence="2" id="KW-0732">Signal</keyword>
<gene>
    <name evidence="4" type="ORF">HOLleu_39988</name>
</gene>
<name>A0A9Q1BBC3_HOLLE</name>
<dbReference type="GO" id="GO:0005615">
    <property type="term" value="C:extracellular space"/>
    <property type="evidence" value="ECO:0007669"/>
    <property type="project" value="TreeGrafter"/>
</dbReference>
<feature type="domain" description="Menorin-like" evidence="3">
    <location>
        <begin position="42"/>
        <end position="279"/>
    </location>
</feature>
<evidence type="ECO:0000256" key="1">
    <source>
        <dbReference type="ARBA" id="ARBA00044953"/>
    </source>
</evidence>
<dbReference type="EMBL" id="JAIZAY010000022">
    <property type="protein sequence ID" value="KAJ8020405.1"/>
    <property type="molecule type" value="Genomic_DNA"/>
</dbReference>
<dbReference type="Pfam" id="PF10223">
    <property type="entry name" value="Menorin_N"/>
    <property type="match status" value="1"/>
</dbReference>
<dbReference type="PANTHER" id="PTHR21184">
    <property type="entry name" value="MENORIN (DENDRITIC BRANCHING PROTEIN)"/>
    <property type="match status" value="1"/>
</dbReference>
<organism evidence="4 5">
    <name type="scientific">Holothuria leucospilota</name>
    <name type="common">Black long sea cucumber</name>
    <name type="synonym">Mertensiothuria leucospilota</name>
    <dbReference type="NCBI Taxonomy" id="206669"/>
    <lineage>
        <taxon>Eukaryota</taxon>
        <taxon>Metazoa</taxon>
        <taxon>Echinodermata</taxon>
        <taxon>Eleutherozoa</taxon>
        <taxon>Echinozoa</taxon>
        <taxon>Holothuroidea</taxon>
        <taxon>Aspidochirotacea</taxon>
        <taxon>Aspidochirotida</taxon>
        <taxon>Holothuriidae</taxon>
        <taxon>Holothuria</taxon>
    </lineage>
</organism>
<dbReference type="Proteomes" id="UP001152320">
    <property type="component" value="Chromosome 22"/>
</dbReference>
<evidence type="ECO:0000313" key="4">
    <source>
        <dbReference type="EMBL" id="KAJ8020405.1"/>
    </source>
</evidence>
<feature type="signal peptide" evidence="2">
    <location>
        <begin position="1"/>
        <end position="24"/>
    </location>
</feature>
<keyword evidence="5" id="KW-1185">Reference proteome</keyword>
<sequence length="365" mass="41101">MRVLRQLTVILVLLVPLLIQKSEGASHTMDNVLDFFPESEGDGLNIIWAHGVNSHEDLNQSLHDDTMMLETDIILRGIGTENQTDIPVNAHPPDTDSDLLTLDFINKTTLTSGKGMKLDFKYLEAVGPTMEIVLDLDSQINCPLWINADIVKGPNSPKDPISPVEFIDTANSYFNETVLSLGFTTDWGVLKEEDMYTWTMIFDILQYTYNLDPQPVTYPIRAIWCVRSWSKFTWLLGLRESFSITVWTASTDPVDIQGLMSLREHGDIKRIFYDLPTRMRDNFLQAIETGVPAPDEKQTSLWNRESWTSVSAGGKNLVFLSTESAGISGPSFRAGYIQSIEQHKPKRGALTVTVQGIVQFVDRVR</sequence>